<organism evidence="1 2">
    <name type="scientific">Candidatus Nitrosocosmicus franklandianus</name>
    <dbReference type="NCBI Taxonomy" id="1798806"/>
    <lineage>
        <taxon>Archaea</taxon>
        <taxon>Nitrososphaerota</taxon>
        <taxon>Nitrososphaeria</taxon>
        <taxon>Nitrososphaerales</taxon>
        <taxon>Nitrososphaeraceae</taxon>
        <taxon>Candidatus Nitrosocosmicus</taxon>
    </lineage>
</organism>
<protein>
    <submittedName>
        <fullName evidence="1">Uncharacterized protein</fullName>
    </submittedName>
</protein>
<sequence length="44" mass="5145">MLSFFEEGLAKTLGFRDKNITYNSMNRMEEIGFEPVSCIHELVF</sequence>
<dbReference type="KEGG" id="nfn:NFRAN_1585"/>
<dbReference type="Proteomes" id="UP000294299">
    <property type="component" value="Chromosome NFRAN"/>
</dbReference>
<gene>
    <name evidence="1" type="ORF">NFRAN_1585</name>
</gene>
<name>A0A484ICG7_9ARCH</name>
<evidence type="ECO:0000313" key="1">
    <source>
        <dbReference type="EMBL" id="VFJ13907.1"/>
    </source>
</evidence>
<dbReference type="EMBL" id="LR216287">
    <property type="protein sequence ID" value="VFJ13907.1"/>
    <property type="molecule type" value="Genomic_DNA"/>
</dbReference>
<keyword evidence="2" id="KW-1185">Reference proteome</keyword>
<evidence type="ECO:0000313" key="2">
    <source>
        <dbReference type="Proteomes" id="UP000294299"/>
    </source>
</evidence>
<reference evidence="1 2" key="1">
    <citation type="submission" date="2019-02" db="EMBL/GenBank/DDBJ databases">
        <authorList>
            <person name="Lehtovirta-Morley E L."/>
        </authorList>
    </citation>
    <scope>NUCLEOTIDE SEQUENCE [LARGE SCALE GENOMIC DNA]</scope>
    <source>
        <strain evidence="1">NFRAN1</strain>
    </source>
</reference>
<accession>A0A484ICG7</accession>
<dbReference type="AlphaFoldDB" id="A0A484ICG7"/>
<proteinExistence type="predicted"/>